<evidence type="ECO:0000313" key="4">
    <source>
        <dbReference type="Proteomes" id="UP000192674"/>
    </source>
</evidence>
<organism evidence="3 4">
    <name type="scientific">Kibdelosporangium aridum</name>
    <dbReference type="NCBI Taxonomy" id="2030"/>
    <lineage>
        <taxon>Bacteria</taxon>
        <taxon>Bacillati</taxon>
        <taxon>Actinomycetota</taxon>
        <taxon>Actinomycetes</taxon>
        <taxon>Pseudonocardiales</taxon>
        <taxon>Pseudonocardiaceae</taxon>
        <taxon>Kibdelosporangium</taxon>
    </lineage>
</organism>
<evidence type="ECO:0000313" key="3">
    <source>
        <dbReference type="EMBL" id="SMD25176.1"/>
    </source>
</evidence>
<evidence type="ECO:0000259" key="1">
    <source>
        <dbReference type="Pfam" id="PF00656"/>
    </source>
</evidence>
<dbReference type="SUPFAM" id="SSF52540">
    <property type="entry name" value="P-loop containing nucleoside triphosphate hydrolases"/>
    <property type="match status" value="1"/>
</dbReference>
<dbReference type="InterPro" id="IPR011600">
    <property type="entry name" value="Pept_C14_caspase"/>
</dbReference>
<dbReference type="Pfam" id="PF00656">
    <property type="entry name" value="Peptidase_C14"/>
    <property type="match status" value="1"/>
</dbReference>
<dbReference type="GO" id="GO:0006508">
    <property type="term" value="P:proteolysis"/>
    <property type="evidence" value="ECO:0007669"/>
    <property type="project" value="InterPro"/>
</dbReference>
<feature type="domain" description="Peptidase C14 caspase" evidence="1">
    <location>
        <begin position="48"/>
        <end position="188"/>
    </location>
</feature>
<keyword evidence="4" id="KW-1185">Reference proteome</keyword>
<gene>
    <name evidence="3" type="ORF">SAMN05661093_08972</name>
</gene>
<dbReference type="InterPro" id="IPR027417">
    <property type="entry name" value="P-loop_NTPase"/>
</dbReference>
<accession>A0A1Y5Y3N0</accession>
<sequence length="435" mass="46731">MDPVRVAGRRALVVGSQCDTLPGLSFLPGIAHDLHAVLADPAIGACDHAELLIDPTVAQLDSAIDRAVQMASEAEETLILAVVGHGEYVSEDFYVMARDSACPANSARAYLLGQRIKEAVREYSMLDGLVVLIDTCHAGLGAAQAAEHWVRVIGSAGRRFEVLTATDDRTAADGCFTRALTAILRKGQPRSSSHLRCADLKRLIADHCPKQTAQHLAFDSNRAVPYSDEALWLARNSVRSAMDDLTDAIITDLTRSCVLTRPVRHLARAVASEDRLVTISGPAGSGKSTALAYLAKALGRRFVNAVVFPAERDSPDDIAVKIARQLGSPSHTLPELLQWMSTRSTGRITVVMDAAPANEHVVEQLLSLRDVPVQVVTVGSHGTTVRTCLPTRAELTSYFTRRAVHESDVPDLVDRSAGSWLVARALADVACRGDA</sequence>
<dbReference type="Proteomes" id="UP000192674">
    <property type="component" value="Unassembled WGS sequence"/>
</dbReference>
<proteinExistence type="predicted"/>
<name>A0A1Y5Y3N0_KIBAR</name>
<dbReference type="OrthoDB" id="3884841at2"/>
<dbReference type="AlphaFoldDB" id="A0A1Y5Y3N0"/>
<protein>
    <submittedName>
        <fullName evidence="3">AAA domain-containing protein</fullName>
    </submittedName>
</protein>
<dbReference type="GO" id="GO:0004197">
    <property type="term" value="F:cysteine-type endopeptidase activity"/>
    <property type="evidence" value="ECO:0007669"/>
    <property type="project" value="InterPro"/>
</dbReference>
<dbReference type="EMBL" id="FWXV01000011">
    <property type="protein sequence ID" value="SMD25176.1"/>
    <property type="molecule type" value="Genomic_DNA"/>
</dbReference>
<dbReference type="InterPro" id="IPR049945">
    <property type="entry name" value="AAA_22"/>
</dbReference>
<dbReference type="Gene3D" id="3.40.50.300">
    <property type="entry name" value="P-loop containing nucleotide triphosphate hydrolases"/>
    <property type="match status" value="1"/>
</dbReference>
<dbReference type="Gene3D" id="3.40.50.1460">
    <property type="match status" value="1"/>
</dbReference>
<feature type="domain" description="ORC1/DEAH AAA+ ATPase" evidence="2">
    <location>
        <begin position="273"/>
        <end position="381"/>
    </location>
</feature>
<dbReference type="GO" id="GO:0016887">
    <property type="term" value="F:ATP hydrolysis activity"/>
    <property type="evidence" value="ECO:0007669"/>
    <property type="project" value="InterPro"/>
</dbReference>
<evidence type="ECO:0000259" key="2">
    <source>
        <dbReference type="Pfam" id="PF13401"/>
    </source>
</evidence>
<reference evidence="3 4" key="1">
    <citation type="submission" date="2017-04" db="EMBL/GenBank/DDBJ databases">
        <authorList>
            <person name="Afonso C.L."/>
            <person name="Miller P.J."/>
            <person name="Scott M.A."/>
            <person name="Spackman E."/>
            <person name="Goraichik I."/>
            <person name="Dimitrov K.M."/>
            <person name="Suarez D.L."/>
            <person name="Swayne D.E."/>
        </authorList>
    </citation>
    <scope>NUCLEOTIDE SEQUENCE [LARGE SCALE GENOMIC DNA]</scope>
    <source>
        <strain evidence="3 4">DSM 43828</strain>
    </source>
</reference>
<dbReference type="RefSeq" id="WP_084433309.1">
    <property type="nucleotide sequence ID" value="NZ_FWXV01000011.1"/>
</dbReference>
<dbReference type="Pfam" id="PF13401">
    <property type="entry name" value="AAA_22"/>
    <property type="match status" value="1"/>
</dbReference>